<keyword evidence="1" id="KW-0732">Signal</keyword>
<dbReference type="Proteomes" id="UP000092627">
    <property type="component" value="Unassembled WGS sequence"/>
</dbReference>
<evidence type="ECO:0000313" key="2">
    <source>
        <dbReference type="EMBL" id="SBS25889.1"/>
    </source>
</evidence>
<evidence type="ECO:0000313" key="3">
    <source>
        <dbReference type="Proteomes" id="UP000092627"/>
    </source>
</evidence>
<protein>
    <submittedName>
        <fullName evidence="2">Tetratricopeptide repeat protein</fullName>
    </submittedName>
</protein>
<dbReference type="InterPro" id="IPR011990">
    <property type="entry name" value="TPR-like_helical_dom_sf"/>
</dbReference>
<proteinExistence type="predicted"/>
<dbReference type="RefSeq" id="WP_067204800.1">
    <property type="nucleotide sequence ID" value="NZ_FLOC01000001.1"/>
</dbReference>
<dbReference type="STRING" id="295068.MAQ5080_00398"/>
<dbReference type="SUPFAM" id="SSF48452">
    <property type="entry name" value="TPR-like"/>
    <property type="match status" value="1"/>
</dbReference>
<evidence type="ECO:0000256" key="1">
    <source>
        <dbReference type="SAM" id="SignalP"/>
    </source>
</evidence>
<gene>
    <name evidence="2" type="ORF">MAQ5080_00398</name>
</gene>
<dbReference type="AlphaFoldDB" id="A0A1A8T459"/>
<keyword evidence="3" id="KW-1185">Reference proteome</keyword>
<dbReference type="PROSITE" id="PS51257">
    <property type="entry name" value="PROKAR_LIPOPROTEIN"/>
    <property type="match status" value="1"/>
</dbReference>
<dbReference type="EMBL" id="FLOC01000001">
    <property type="protein sequence ID" value="SBS25889.1"/>
    <property type="molecule type" value="Genomic_DNA"/>
</dbReference>
<feature type="signal peptide" evidence="1">
    <location>
        <begin position="1"/>
        <end position="20"/>
    </location>
</feature>
<dbReference type="OrthoDB" id="6260771at2"/>
<organism evidence="2 3">
    <name type="scientific">Marinomonas aquimarina</name>
    <dbReference type="NCBI Taxonomy" id="295068"/>
    <lineage>
        <taxon>Bacteria</taxon>
        <taxon>Pseudomonadati</taxon>
        <taxon>Pseudomonadota</taxon>
        <taxon>Gammaproteobacteria</taxon>
        <taxon>Oceanospirillales</taxon>
        <taxon>Oceanospirillaceae</taxon>
        <taxon>Marinomonas</taxon>
    </lineage>
</organism>
<name>A0A1A8T459_9GAMM</name>
<dbReference type="InterPro" id="IPR019734">
    <property type="entry name" value="TPR_rpt"/>
</dbReference>
<dbReference type="Pfam" id="PF13432">
    <property type="entry name" value="TPR_16"/>
    <property type="match status" value="1"/>
</dbReference>
<feature type="chain" id="PRO_5008378766" evidence="1">
    <location>
        <begin position="21"/>
        <end position="270"/>
    </location>
</feature>
<dbReference type="Gene3D" id="1.25.40.10">
    <property type="entry name" value="Tetratricopeptide repeat domain"/>
    <property type="match status" value="1"/>
</dbReference>
<dbReference type="SMART" id="SM00028">
    <property type="entry name" value="TPR"/>
    <property type="match status" value="2"/>
</dbReference>
<sequence length="270" mass="29755">MKKLLTVLVATTLLAGCASSGGQNSMASNNNERFLELSENNARLIELYKERLRSAEDVTTRLKLAHAYLDAGDNESSLFTLAPLIREGKGGGEAFYLQGLAQYNVGRLRQAETSLQIAINQDAKSAKAVNMLGVVYAELGNLVGARQQFNQAREMMYDDLVIKNNLALVDMLEGKYQDAVVLLMPVYLNNPDQADPQLKANLAILLSKLGSFETLRRIYGERYSDAQLFDIFNDLKSSVPVSRDYQPIAITPQQPKLEVSPSSETSSLSI</sequence>
<accession>A0A1A8T459</accession>
<reference evidence="2 3" key="1">
    <citation type="submission" date="2016-06" db="EMBL/GenBank/DDBJ databases">
        <authorList>
            <person name="Kjaerup R.B."/>
            <person name="Dalgaard T.S."/>
            <person name="Juul-Madsen H.R."/>
        </authorList>
    </citation>
    <scope>NUCLEOTIDE SEQUENCE [LARGE SCALE GENOMIC DNA]</scope>
    <source>
        <strain evidence="2 3">CECT 5080</strain>
    </source>
</reference>